<gene>
    <name evidence="4" type="ORF">OCV99_00130</name>
</gene>
<dbReference type="NCBIfam" id="TIGR01076">
    <property type="entry name" value="sortase_fam"/>
    <property type="match status" value="1"/>
</dbReference>
<organism evidence="4 5">
    <name type="scientific">Dorea acetigenes</name>
    <dbReference type="NCBI Taxonomy" id="2981787"/>
    <lineage>
        <taxon>Bacteria</taxon>
        <taxon>Bacillati</taxon>
        <taxon>Bacillota</taxon>
        <taxon>Clostridia</taxon>
        <taxon>Lachnospirales</taxon>
        <taxon>Lachnospiraceae</taxon>
        <taxon>Dorea</taxon>
    </lineage>
</organism>
<sequence>MKKRRLSTIILILLFLAGLSLLLYPTVSNYWNSLHQTEAIAEYTGQVEDLDSDRCEQLWAEAESYNQSLRQKEDRYHLSEKEQEEYERLLNVSDNGIIGYIEIPVIDCLLPVYHGTDEAVLQIALGHIAGTSLPTGGRGTHCVISGHRGLPSARLLTDLDKLVEGDEFILHVLDKILTYEVDQILIVEPQELDALEIEEDKDYCTLVTCTPYGVNTHRLLVRGHRVANREESSAVRVTADAMQIESVVVASLAAVPILLILLIILLLSGRRRKKS</sequence>
<comment type="caution">
    <text evidence="4">The sequence shown here is derived from an EMBL/GenBank/DDBJ whole genome shotgun (WGS) entry which is preliminary data.</text>
</comment>
<reference evidence="4 5" key="1">
    <citation type="journal article" date="2021" name="ISME Commun">
        <title>Automated analysis of genomic sequences facilitates high-throughput and comprehensive description of bacteria.</title>
        <authorList>
            <person name="Hitch T.C.A."/>
        </authorList>
    </citation>
    <scope>NUCLEOTIDE SEQUENCE [LARGE SCALE GENOMIC DNA]</scope>
    <source>
        <strain evidence="4 5">Sanger_03</strain>
    </source>
</reference>
<dbReference type="NCBIfam" id="NF033745">
    <property type="entry name" value="class_C_sortase"/>
    <property type="match status" value="1"/>
</dbReference>
<dbReference type="InterPro" id="IPR005754">
    <property type="entry name" value="Sortase"/>
</dbReference>
<evidence type="ECO:0000256" key="2">
    <source>
        <dbReference type="SAM" id="Coils"/>
    </source>
</evidence>
<dbReference type="RefSeq" id="WP_158367137.1">
    <property type="nucleotide sequence ID" value="NZ_JAOQJU010000001.1"/>
</dbReference>
<name>A0ABT2RHU0_9FIRM</name>
<keyword evidence="3" id="KW-0472">Membrane</keyword>
<accession>A0ABT2RHU0</accession>
<keyword evidence="3" id="KW-0812">Transmembrane</keyword>
<feature type="transmembrane region" description="Helical" evidence="3">
    <location>
        <begin position="247"/>
        <end position="267"/>
    </location>
</feature>
<keyword evidence="5" id="KW-1185">Reference proteome</keyword>
<dbReference type="Gene3D" id="2.40.260.10">
    <property type="entry name" value="Sortase"/>
    <property type="match status" value="1"/>
</dbReference>
<dbReference type="SUPFAM" id="SSF63817">
    <property type="entry name" value="Sortase"/>
    <property type="match status" value="1"/>
</dbReference>
<evidence type="ECO:0000313" key="4">
    <source>
        <dbReference type="EMBL" id="MCU6684974.1"/>
    </source>
</evidence>
<evidence type="ECO:0000313" key="5">
    <source>
        <dbReference type="Proteomes" id="UP001652431"/>
    </source>
</evidence>
<protein>
    <submittedName>
        <fullName evidence="4">Class C sortase</fullName>
    </submittedName>
</protein>
<dbReference type="EMBL" id="JAOQJU010000001">
    <property type="protein sequence ID" value="MCU6684974.1"/>
    <property type="molecule type" value="Genomic_DNA"/>
</dbReference>
<keyword evidence="2" id="KW-0175">Coiled coil</keyword>
<dbReference type="Pfam" id="PF04203">
    <property type="entry name" value="Sortase"/>
    <property type="match status" value="1"/>
</dbReference>
<dbReference type="InterPro" id="IPR042002">
    <property type="entry name" value="Sortase_C"/>
</dbReference>
<feature type="coiled-coil region" evidence="2">
    <location>
        <begin position="62"/>
        <end position="89"/>
    </location>
</feature>
<dbReference type="CDD" id="cd05827">
    <property type="entry name" value="Sortase_C"/>
    <property type="match status" value="1"/>
</dbReference>
<evidence type="ECO:0000256" key="3">
    <source>
        <dbReference type="SAM" id="Phobius"/>
    </source>
</evidence>
<dbReference type="InterPro" id="IPR023365">
    <property type="entry name" value="Sortase_dom-sf"/>
</dbReference>
<dbReference type="Proteomes" id="UP001652431">
    <property type="component" value="Unassembled WGS sequence"/>
</dbReference>
<proteinExistence type="predicted"/>
<keyword evidence="1" id="KW-0378">Hydrolase</keyword>
<evidence type="ECO:0000256" key="1">
    <source>
        <dbReference type="ARBA" id="ARBA00022801"/>
    </source>
</evidence>
<keyword evidence="3" id="KW-1133">Transmembrane helix</keyword>